<proteinExistence type="inferred from homology"/>
<organism evidence="3 4">
    <name type="scientific">Pseudozyma flocculosa</name>
    <dbReference type="NCBI Taxonomy" id="84751"/>
    <lineage>
        <taxon>Eukaryota</taxon>
        <taxon>Fungi</taxon>
        <taxon>Dikarya</taxon>
        <taxon>Basidiomycota</taxon>
        <taxon>Ustilaginomycotina</taxon>
        <taxon>Ustilaginomycetes</taxon>
        <taxon>Ustilaginales</taxon>
        <taxon>Ustilaginaceae</taxon>
        <taxon>Pseudozyma</taxon>
    </lineage>
</organism>
<protein>
    <recommendedName>
        <fullName evidence="5">Translation machinery-associated protein 16</fullName>
    </recommendedName>
</protein>
<reference evidence="3 4" key="1">
    <citation type="submission" date="2018-03" db="EMBL/GenBank/DDBJ databases">
        <authorList>
            <person name="Guldener U."/>
        </authorList>
    </citation>
    <scope>NUCLEOTIDE SEQUENCE [LARGE SCALE GENOMIC DNA]</scope>
    <source>
        <strain evidence="3 4">DAOM196992</strain>
    </source>
</reference>
<gene>
    <name evidence="3" type="ORF">PSFLO_04223</name>
</gene>
<evidence type="ECO:0000256" key="1">
    <source>
        <dbReference type="ARBA" id="ARBA00034127"/>
    </source>
</evidence>
<dbReference type="Pfam" id="PF11176">
    <property type="entry name" value="Tma16"/>
    <property type="match status" value="1"/>
</dbReference>
<dbReference type="PANTHER" id="PTHR13349:SF2">
    <property type="entry name" value="TRANSLATION MACHINERY-ASSOCIATED PROTEIN 16"/>
    <property type="match status" value="1"/>
</dbReference>
<dbReference type="InterPro" id="IPR038356">
    <property type="entry name" value="Tma16_sf"/>
</dbReference>
<dbReference type="PANTHER" id="PTHR13349">
    <property type="entry name" value="TRANSLATION MACHINERY-ASSOCIATED PROTEIN 16"/>
    <property type="match status" value="1"/>
</dbReference>
<dbReference type="EMBL" id="OOIP01000011">
    <property type="protein sequence ID" value="SPO38744.1"/>
    <property type="molecule type" value="Genomic_DNA"/>
</dbReference>
<feature type="region of interest" description="Disordered" evidence="2">
    <location>
        <begin position="214"/>
        <end position="269"/>
    </location>
</feature>
<evidence type="ECO:0000313" key="4">
    <source>
        <dbReference type="Proteomes" id="UP000323386"/>
    </source>
</evidence>
<dbReference type="AlphaFoldDB" id="A0A5C3F2M6"/>
<comment type="similarity">
    <text evidence="1">Belongs to the TMA16 family.</text>
</comment>
<evidence type="ECO:0008006" key="5">
    <source>
        <dbReference type="Google" id="ProtNLM"/>
    </source>
</evidence>
<feature type="region of interest" description="Disordered" evidence="2">
    <location>
        <begin position="25"/>
        <end position="53"/>
    </location>
</feature>
<dbReference type="OrthoDB" id="270284at2759"/>
<evidence type="ECO:0000256" key="2">
    <source>
        <dbReference type="SAM" id="MobiDB-lite"/>
    </source>
</evidence>
<sequence length="269" mass="30202">MGGKKVGIPRRSLEHWHWHRHGRSTPALLSSPISERSLKRKSGPTHPNSRRATQMARVAHRKTKLGSAKTERNKHLSAKVDRISTLVFLLPDTSEYLADLESVHDFLNTFFLPRHDDEINQLLAERRHGRPPSKREVELKDVRDRERREYLDGIEIPDFMSATNVRLLRDWQGDPQALPNFTMIRVSGTYRDQCTVVQEGNHKELIVQRSKGEAQGALKNGAPVQQSSPVESDAAAADADADMETEPTAPAAEGSSASFQKVGEFANMK</sequence>
<dbReference type="Gene3D" id="1.20.1440.170">
    <property type="entry name" value="Translation machinery-associated protein 16-like"/>
    <property type="match status" value="1"/>
</dbReference>
<name>A0A5C3F2M6_9BASI</name>
<accession>A0A5C3F2M6</accession>
<dbReference type="InterPro" id="IPR021346">
    <property type="entry name" value="Tma16"/>
</dbReference>
<evidence type="ECO:0000313" key="3">
    <source>
        <dbReference type="EMBL" id="SPO38744.1"/>
    </source>
</evidence>
<keyword evidence="4" id="KW-1185">Reference proteome</keyword>
<dbReference type="GO" id="GO:0005634">
    <property type="term" value="C:nucleus"/>
    <property type="evidence" value="ECO:0007669"/>
    <property type="project" value="TreeGrafter"/>
</dbReference>
<dbReference type="Proteomes" id="UP000323386">
    <property type="component" value="Unassembled WGS sequence"/>
</dbReference>